<accession>A0ABW1YVI6</accession>
<dbReference type="InterPro" id="IPR004839">
    <property type="entry name" value="Aminotransferase_I/II_large"/>
</dbReference>
<dbReference type="CDD" id="cd00609">
    <property type="entry name" value="AAT_like"/>
    <property type="match status" value="1"/>
</dbReference>
<dbReference type="RefSeq" id="WP_386280102.1">
    <property type="nucleotide sequence ID" value="NZ_JBHSWA010000001.1"/>
</dbReference>
<dbReference type="GO" id="GO:0008483">
    <property type="term" value="F:transaminase activity"/>
    <property type="evidence" value="ECO:0007669"/>
    <property type="project" value="UniProtKB-KW"/>
</dbReference>
<feature type="domain" description="Aminotransferase class I/classII large" evidence="6">
    <location>
        <begin position="76"/>
        <end position="397"/>
    </location>
</feature>
<organism evidence="7 8">
    <name type="scientific">Sulfitobacter profundi</name>
    <dbReference type="NCBI Taxonomy" id="2679961"/>
    <lineage>
        <taxon>Bacteria</taxon>
        <taxon>Pseudomonadati</taxon>
        <taxon>Pseudomonadota</taxon>
        <taxon>Alphaproteobacteria</taxon>
        <taxon>Rhodobacterales</taxon>
        <taxon>Roseobacteraceae</taxon>
        <taxon>Sulfitobacter</taxon>
    </lineage>
</organism>
<evidence type="ECO:0000259" key="6">
    <source>
        <dbReference type="Pfam" id="PF00155"/>
    </source>
</evidence>
<reference evidence="8" key="1">
    <citation type="journal article" date="2019" name="Int. J. Syst. Evol. Microbiol.">
        <title>The Global Catalogue of Microorganisms (GCM) 10K type strain sequencing project: providing services to taxonomists for standard genome sequencing and annotation.</title>
        <authorList>
            <consortium name="The Broad Institute Genomics Platform"/>
            <consortium name="The Broad Institute Genome Sequencing Center for Infectious Disease"/>
            <person name="Wu L."/>
            <person name="Ma J."/>
        </authorList>
    </citation>
    <scope>NUCLEOTIDE SEQUENCE [LARGE SCALE GENOMIC DNA]</scope>
    <source>
        <strain evidence="8">NBRC 111368</strain>
    </source>
</reference>
<dbReference type="InterPro" id="IPR015424">
    <property type="entry name" value="PyrdxlP-dep_Trfase"/>
</dbReference>
<evidence type="ECO:0000313" key="7">
    <source>
        <dbReference type="EMBL" id="MFC6640635.1"/>
    </source>
</evidence>
<evidence type="ECO:0000256" key="4">
    <source>
        <dbReference type="ARBA" id="ARBA00022898"/>
    </source>
</evidence>
<dbReference type="PANTHER" id="PTHR42885">
    <property type="entry name" value="HISTIDINOL-PHOSPHATE AMINOTRANSFERASE-RELATED"/>
    <property type="match status" value="1"/>
</dbReference>
<name>A0ABW1YVI6_9RHOB</name>
<dbReference type="Gene3D" id="3.90.1150.10">
    <property type="entry name" value="Aspartate Aminotransferase, domain 1"/>
    <property type="match status" value="1"/>
</dbReference>
<comment type="cofactor">
    <cofactor evidence="1 5">
        <name>pyridoxal 5'-phosphate</name>
        <dbReference type="ChEBI" id="CHEBI:597326"/>
    </cofactor>
</comment>
<comment type="caution">
    <text evidence="7">The sequence shown here is derived from an EMBL/GenBank/DDBJ whole genome shotgun (WGS) entry which is preliminary data.</text>
</comment>
<dbReference type="Gene3D" id="3.40.640.10">
    <property type="entry name" value="Type I PLP-dependent aspartate aminotransferase-like (Major domain)"/>
    <property type="match status" value="1"/>
</dbReference>
<dbReference type="InterPro" id="IPR015421">
    <property type="entry name" value="PyrdxlP-dep_Trfase_major"/>
</dbReference>
<protein>
    <submittedName>
        <fullName evidence="7">Pyridoxal phosphate-dependent aminotransferase</fullName>
    </submittedName>
</protein>
<dbReference type="NCBIfam" id="NF006014">
    <property type="entry name" value="PRK08153.1"/>
    <property type="match status" value="1"/>
</dbReference>
<dbReference type="EMBL" id="JBHSWA010000001">
    <property type="protein sequence ID" value="MFC6640635.1"/>
    <property type="molecule type" value="Genomic_DNA"/>
</dbReference>
<evidence type="ECO:0000313" key="8">
    <source>
        <dbReference type="Proteomes" id="UP001596403"/>
    </source>
</evidence>
<proteinExistence type="inferred from homology"/>
<keyword evidence="8" id="KW-1185">Reference proteome</keyword>
<keyword evidence="4 5" id="KW-0663">Pyridoxal phosphate</keyword>
<comment type="similarity">
    <text evidence="5">Belongs to the class-II pyridoxal-phosphate-dependent aminotransferase family.</text>
</comment>
<dbReference type="Proteomes" id="UP001596403">
    <property type="component" value="Unassembled WGS sequence"/>
</dbReference>
<evidence type="ECO:0000256" key="5">
    <source>
        <dbReference type="RuleBase" id="RU003693"/>
    </source>
</evidence>
<dbReference type="PROSITE" id="PS00599">
    <property type="entry name" value="AA_TRANSFER_CLASS_2"/>
    <property type="match status" value="1"/>
</dbReference>
<gene>
    <name evidence="7" type="ORF">ACFQAU_01685</name>
</gene>
<dbReference type="InterPro" id="IPR001917">
    <property type="entry name" value="Aminotrans_II_pyridoxalP_BS"/>
</dbReference>
<dbReference type="Pfam" id="PF00155">
    <property type="entry name" value="Aminotran_1_2"/>
    <property type="match status" value="1"/>
</dbReference>
<dbReference type="SUPFAM" id="SSF53383">
    <property type="entry name" value="PLP-dependent transferases"/>
    <property type="match status" value="1"/>
</dbReference>
<keyword evidence="2 7" id="KW-0032">Aminotransferase</keyword>
<sequence length="412" mass="43877">MAVLLNVWRSSAQINARHQQNVAAGAATLALSTAQPYTLAHDICTPYPLAQSLPANVPFVGPEAQERTLGRPFKARLGANENVFGPSPRAIAAMAETEMWKYGDSESVELRAALAELHGVTPDNIIVGEGIDGLLGYLVRLLVDEGDAVVTSEGAYPTFNYHVAGFGGVLHKVSYRDDHEDPAALFAKAAEVDAKLVYLANPDNPMGTWHEGTALARALDDLPQGSLLLLDEAYIECAPEGTAPQLSADDPRVIRMRTFSKAYGLAGARIGYAIAAPDLITAFHKVRNHFGLNRAAQAGALAAVQDQDYLKKVQTQIAEARDRIAQIAEKNGLSTLPSAANFVAIDCGGDGAFAKAVLDALVARGIFVRMPFAAPQNRCIRISCSTAEELDHFATALPEALAEARKPEARGA</sequence>
<dbReference type="InterPro" id="IPR015422">
    <property type="entry name" value="PyrdxlP-dep_Trfase_small"/>
</dbReference>
<evidence type="ECO:0000256" key="3">
    <source>
        <dbReference type="ARBA" id="ARBA00022679"/>
    </source>
</evidence>
<keyword evidence="3" id="KW-0808">Transferase</keyword>
<evidence type="ECO:0000256" key="2">
    <source>
        <dbReference type="ARBA" id="ARBA00022576"/>
    </source>
</evidence>
<evidence type="ECO:0000256" key="1">
    <source>
        <dbReference type="ARBA" id="ARBA00001933"/>
    </source>
</evidence>
<dbReference type="PANTHER" id="PTHR42885:SF2">
    <property type="entry name" value="HISTIDINOL-PHOSPHATE AMINOTRANSFERASE"/>
    <property type="match status" value="1"/>
</dbReference>